<name>A0A927MNW4_9BACL</name>
<dbReference type="RefSeq" id="WP_192598422.1">
    <property type="nucleotide sequence ID" value="NZ_JADBEL010000007.1"/>
</dbReference>
<dbReference type="Pfam" id="PF07454">
    <property type="entry name" value="SpoIIP"/>
    <property type="match status" value="1"/>
</dbReference>
<dbReference type="AlphaFoldDB" id="A0A927MNW4"/>
<dbReference type="EMBL" id="JADBEL010000007">
    <property type="protein sequence ID" value="MBE1554651.1"/>
    <property type="molecule type" value="Genomic_DNA"/>
</dbReference>
<reference evidence="1" key="1">
    <citation type="submission" date="2020-10" db="EMBL/GenBank/DDBJ databases">
        <title>Genomic Encyclopedia of Type Strains, Phase IV (KMG-IV): sequencing the most valuable type-strain genomes for metagenomic binning, comparative biology and taxonomic classification.</title>
        <authorList>
            <person name="Goeker M."/>
        </authorList>
    </citation>
    <scope>NUCLEOTIDE SEQUENCE</scope>
    <source>
        <strain evidence="1">DSM 13886</strain>
    </source>
</reference>
<dbReference type="NCBIfam" id="TIGR02867">
    <property type="entry name" value="spore_II_P"/>
    <property type="match status" value="1"/>
</dbReference>
<dbReference type="InterPro" id="IPR010897">
    <property type="entry name" value="Spore_II_P"/>
</dbReference>
<evidence type="ECO:0000313" key="2">
    <source>
        <dbReference type="Proteomes" id="UP000658225"/>
    </source>
</evidence>
<comment type="caution">
    <text evidence="1">The sequence shown here is derived from an EMBL/GenBank/DDBJ whole genome shotgun (WGS) entry which is preliminary data.</text>
</comment>
<proteinExistence type="predicted"/>
<gene>
    <name evidence="1" type="ORF">H4683_001728</name>
</gene>
<protein>
    <submittedName>
        <fullName evidence="1">Stage II sporulation protein P</fullName>
    </submittedName>
</protein>
<organism evidence="1 2">
    <name type="scientific">Sporosarcina limicola</name>
    <dbReference type="NCBI Taxonomy" id="34101"/>
    <lineage>
        <taxon>Bacteria</taxon>
        <taxon>Bacillati</taxon>
        <taxon>Bacillota</taxon>
        <taxon>Bacilli</taxon>
        <taxon>Bacillales</taxon>
        <taxon>Caryophanaceae</taxon>
        <taxon>Sporosarcina</taxon>
    </lineage>
</organism>
<accession>A0A927MNW4</accession>
<keyword evidence="2" id="KW-1185">Reference proteome</keyword>
<dbReference type="Proteomes" id="UP000658225">
    <property type="component" value="Unassembled WGS sequence"/>
</dbReference>
<evidence type="ECO:0000313" key="1">
    <source>
        <dbReference type="EMBL" id="MBE1554651.1"/>
    </source>
</evidence>
<sequence length="286" mass="31597">MKKPLQIWGTLILFLFLFPVIVSKIPGEMATTRSKLVKEPSFMVYAANIMEEETLELAEAPESVETETPVAPKSPKAGEGKALLYFTHTNEAFKPVTMANDGKIAVSHHSENITKFGEKLQNQLIFNGIQTDILAVNNAEEMGKRRIPHFRAYKAIRPYVEKRINEQNYDLIMDIHRDAVGPDVTTLVHEGEKYAKVAFVIGLDHPNYQQNLAKAQLIKDEMEKLVPGITRNLIKKGSAHGDGKYNQDLHPSLLVVELGGTGNAEDELNRTVAVIGKAAAGVLGGE</sequence>